<name>A0A3S5I4A4_CITFR</name>
<reference evidence="1" key="1">
    <citation type="submission" date="2018-11" db="EMBL/GenBank/DDBJ databases">
        <title>Complete sequence of plasmid pHNTS45-1.</title>
        <authorList>
            <person name="Liu J.H."/>
            <person name="Huang X.Y."/>
            <person name="Lv L.C."/>
        </authorList>
    </citation>
    <scope>NUCLEOTIDE SEQUENCE</scope>
    <source>
        <strain evidence="1">TS45CTX</strain>
        <plasmid evidence="1">pHNTS45-1</plasmid>
    </source>
</reference>
<accession>A0A3S5I4A4</accession>
<sequence>MSVTDHFTDRNRVKIHIDNYLTKMRQINPLICRFVHDNRRYPTGTLTYTEPGHKYSTILPP</sequence>
<protein>
    <submittedName>
        <fullName evidence="1">Uncharacterized protein</fullName>
    </submittedName>
</protein>
<dbReference type="AlphaFoldDB" id="A0A3S5I4A4"/>
<organism evidence="1">
    <name type="scientific">Citrobacter freundii</name>
    <dbReference type="NCBI Taxonomy" id="546"/>
    <lineage>
        <taxon>Bacteria</taxon>
        <taxon>Pseudomonadati</taxon>
        <taxon>Pseudomonadota</taxon>
        <taxon>Gammaproteobacteria</taxon>
        <taxon>Enterobacterales</taxon>
        <taxon>Enterobacteriaceae</taxon>
        <taxon>Citrobacter</taxon>
        <taxon>Citrobacter freundii complex</taxon>
    </lineage>
</organism>
<keyword evidence="1" id="KW-0614">Plasmid</keyword>
<geneLocation type="plasmid" evidence="1">
    <name>pHNTS45-1</name>
</geneLocation>
<evidence type="ECO:0000313" key="1">
    <source>
        <dbReference type="EMBL" id="AZZ88388.1"/>
    </source>
</evidence>
<dbReference type="EMBL" id="MK167988">
    <property type="protein sequence ID" value="AZZ88388.1"/>
    <property type="molecule type" value="Genomic_DNA"/>
</dbReference>
<proteinExistence type="predicted"/>